<dbReference type="STRING" id="47853.TK50_19535"/>
<name>A0A1C4UL74_9ACTN</name>
<evidence type="ECO:0000313" key="1">
    <source>
        <dbReference type="EMBL" id="SCE72417.1"/>
    </source>
</evidence>
<dbReference type="RefSeq" id="WP_176734747.1">
    <property type="nucleotide sequence ID" value="NZ_FMCT01000001.1"/>
</dbReference>
<dbReference type="Proteomes" id="UP000183585">
    <property type="component" value="Unassembled WGS sequence"/>
</dbReference>
<accession>A0A1C4UL74</accession>
<evidence type="ECO:0000313" key="2">
    <source>
        <dbReference type="Proteomes" id="UP000183585"/>
    </source>
</evidence>
<proteinExistence type="predicted"/>
<sequence>MPPRRTLGSITVTALTDGEGPFFQPREEAFPAATAERWAAADRRDPGAVTGDGRRVSRATLLRDLAARGPAALATPHLGEPFVAL</sequence>
<reference evidence="2" key="1">
    <citation type="submission" date="2016-06" db="EMBL/GenBank/DDBJ databases">
        <authorList>
            <person name="Varghese N."/>
            <person name="Submissions Spin"/>
        </authorList>
    </citation>
    <scope>NUCLEOTIDE SEQUENCE [LARGE SCALE GENOMIC DNA]</scope>
    <source>
        <strain evidence="2">DSM 43168</strain>
    </source>
</reference>
<dbReference type="EMBL" id="FMCT01000001">
    <property type="protein sequence ID" value="SCE72417.1"/>
    <property type="molecule type" value="Genomic_DNA"/>
</dbReference>
<gene>
    <name evidence="1" type="ORF">GA0070563_101597</name>
</gene>
<protein>
    <submittedName>
        <fullName evidence="1">Uncharacterized protein</fullName>
    </submittedName>
</protein>
<dbReference type="AlphaFoldDB" id="A0A1C4UL74"/>
<keyword evidence="2" id="KW-1185">Reference proteome</keyword>
<organism evidence="1 2">
    <name type="scientific">Micromonospora carbonacea</name>
    <dbReference type="NCBI Taxonomy" id="47853"/>
    <lineage>
        <taxon>Bacteria</taxon>
        <taxon>Bacillati</taxon>
        <taxon>Actinomycetota</taxon>
        <taxon>Actinomycetes</taxon>
        <taxon>Micromonosporales</taxon>
        <taxon>Micromonosporaceae</taxon>
        <taxon>Micromonospora</taxon>
    </lineage>
</organism>